<name>A0A2H3AY97_9AGAR</name>
<accession>A0A2H3AY97</accession>
<evidence type="ECO:0000313" key="3">
    <source>
        <dbReference type="Proteomes" id="UP000218334"/>
    </source>
</evidence>
<keyword evidence="1" id="KW-0812">Transmembrane</keyword>
<sequence length="63" mass="7241">MPLISESVHRLLTFSVFPSSFVFGAMVLGWFIDPTRHFWSCALNVPRMYLLRGMYATVQSIQS</sequence>
<gene>
    <name evidence="2" type="ORF">ARMSODRAFT_529744</name>
</gene>
<proteinExistence type="predicted"/>
<feature type="transmembrane region" description="Helical" evidence="1">
    <location>
        <begin position="12"/>
        <end position="32"/>
    </location>
</feature>
<dbReference type="EMBL" id="KZ293457">
    <property type="protein sequence ID" value="PBK63625.1"/>
    <property type="molecule type" value="Genomic_DNA"/>
</dbReference>
<reference evidence="3" key="1">
    <citation type="journal article" date="2017" name="Nat. Ecol. Evol.">
        <title>Genome expansion and lineage-specific genetic innovations in the forest pathogenic fungi Armillaria.</title>
        <authorList>
            <person name="Sipos G."/>
            <person name="Prasanna A.N."/>
            <person name="Walter M.C."/>
            <person name="O'Connor E."/>
            <person name="Balint B."/>
            <person name="Krizsan K."/>
            <person name="Kiss B."/>
            <person name="Hess J."/>
            <person name="Varga T."/>
            <person name="Slot J."/>
            <person name="Riley R."/>
            <person name="Boka B."/>
            <person name="Rigling D."/>
            <person name="Barry K."/>
            <person name="Lee J."/>
            <person name="Mihaltcheva S."/>
            <person name="LaButti K."/>
            <person name="Lipzen A."/>
            <person name="Waldron R."/>
            <person name="Moloney N.M."/>
            <person name="Sperisen C."/>
            <person name="Kredics L."/>
            <person name="Vagvoelgyi C."/>
            <person name="Patrignani A."/>
            <person name="Fitzpatrick D."/>
            <person name="Nagy I."/>
            <person name="Doyle S."/>
            <person name="Anderson J.B."/>
            <person name="Grigoriev I.V."/>
            <person name="Gueldener U."/>
            <person name="Muensterkoetter M."/>
            <person name="Nagy L.G."/>
        </authorList>
    </citation>
    <scope>NUCLEOTIDE SEQUENCE [LARGE SCALE GENOMIC DNA]</scope>
    <source>
        <strain evidence="3">28-4</strain>
    </source>
</reference>
<keyword evidence="3" id="KW-1185">Reference proteome</keyword>
<evidence type="ECO:0000313" key="2">
    <source>
        <dbReference type="EMBL" id="PBK63625.1"/>
    </source>
</evidence>
<protein>
    <submittedName>
        <fullName evidence="2">Uncharacterized protein</fullName>
    </submittedName>
</protein>
<organism evidence="2 3">
    <name type="scientific">Armillaria solidipes</name>
    <dbReference type="NCBI Taxonomy" id="1076256"/>
    <lineage>
        <taxon>Eukaryota</taxon>
        <taxon>Fungi</taxon>
        <taxon>Dikarya</taxon>
        <taxon>Basidiomycota</taxon>
        <taxon>Agaricomycotina</taxon>
        <taxon>Agaricomycetes</taxon>
        <taxon>Agaricomycetidae</taxon>
        <taxon>Agaricales</taxon>
        <taxon>Marasmiineae</taxon>
        <taxon>Physalacriaceae</taxon>
        <taxon>Armillaria</taxon>
    </lineage>
</organism>
<keyword evidence="1" id="KW-1133">Transmembrane helix</keyword>
<evidence type="ECO:0000256" key="1">
    <source>
        <dbReference type="SAM" id="Phobius"/>
    </source>
</evidence>
<dbReference type="AlphaFoldDB" id="A0A2H3AY97"/>
<keyword evidence="1" id="KW-0472">Membrane</keyword>
<dbReference type="Proteomes" id="UP000218334">
    <property type="component" value="Unassembled WGS sequence"/>
</dbReference>